<accession>A0AB33KS66</accession>
<gene>
    <name evidence="1" type="ORF">Pbs1_09870</name>
</gene>
<organism evidence="1">
    <name type="scientific">Tenacibaculum sp. Pbs-1</name>
    <dbReference type="NCBI Taxonomy" id="3238748"/>
    <lineage>
        <taxon>Bacteria</taxon>
        <taxon>Pseudomonadati</taxon>
        <taxon>Bacteroidota</taxon>
        <taxon>Flavobacteriia</taxon>
        <taxon>Flavobacteriales</taxon>
        <taxon>Flavobacteriaceae</taxon>
        <taxon>Tenacibaculum</taxon>
    </lineage>
</organism>
<reference evidence="1" key="1">
    <citation type="submission" date="2024-08" db="EMBL/GenBank/DDBJ databases">
        <title>Whole genome sequence of Tenacibaculum sp. strain pbs-1 associated with black-spot shell disease in Akoya pearl oysters.</title>
        <authorList>
            <person name="Sakatoku A."/>
            <person name="Suzuki T."/>
            <person name="Hatano K."/>
            <person name="Seki M."/>
            <person name="Tanaka D."/>
            <person name="Nakamura S."/>
            <person name="Suzuki N."/>
            <person name="Isshiki T."/>
        </authorList>
    </citation>
    <scope>NUCLEOTIDE SEQUENCE</scope>
    <source>
        <strain evidence="1">Pbs-1</strain>
    </source>
</reference>
<protein>
    <submittedName>
        <fullName evidence="1">Uncharacterized protein</fullName>
    </submittedName>
</protein>
<proteinExistence type="predicted"/>
<evidence type="ECO:0000313" key="1">
    <source>
        <dbReference type="EMBL" id="BFP67644.1"/>
    </source>
</evidence>
<dbReference type="EMBL" id="AP035888">
    <property type="protein sequence ID" value="BFP67644.1"/>
    <property type="molecule type" value="Genomic_DNA"/>
</dbReference>
<dbReference type="AlphaFoldDB" id="A0AB33KS66"/>
<name>A0AB33KS66_9FLAO</name>
<sequence length="97" mass="11559">MNRYKKQIEISLVHNKYKDFDSFDNKEEMLSFKLCKSFLKNNKDIIINNETIKKIGLKGLYDIILDKQKVFLIDKSEIENNLILVKEVYLLDLNSEE</sequence>